<dbReference type="PANTHER" id="PTHR30024:SF47">
    <property type="entry name" value="TAURINE-BINDING PERIPLASMIC PROTEIN"/>
    <property type="match status" value="1"/>
</dbReference>
<evidence type="ECO:0000313" key="5">
    <source>
        <dbReference type="Proteomes" id="UP000679848"/>
    </source>
</evidence>
<dbReference type="PROSITE" id="PS51257">
    <property type="entry name" value="PROKAR_LIPOPROTEIN"/>
    <property type="match status" value="1"/>
</dbReference>
<dbReference type="Proteomes" id="UP000679848">
    <property type="component" value="Chromosome"/>
</dbReference>
<evidence type="ECO:0000313" key="4">
    <source>
        <dbReference type="EMBL" id="BCK84316.1"/>
    </source>
</evidence>
<name>A0A810QEL4_9FIRM</name>
<dbReference type="AlphaFoldDB" id="A0A810QEL4"/>
<accession>A0A810QEL4</accession>
<organism evidence="4 5">
    <name type="scientific">Pusillibacter faecalis</name>
    <dbReference type="NCBI Taxonomy" id="2714358"/>
    <lineage>
        <taxon>Bacteria</taxon>
        <taxon>Bacillati</taxon>
        <taxon>Bacillota</taxon>
        <taxon>Clostridia</taxon>
        <taxon>Eubacteriales</taxon>
        <taxon>Oscillospiraceae</taxon>
        <taxon>Pusillibacter</taxon>
    </lineage>
</organism>
<dbReference type="Gene3D" id="3.40.190.10">
    <property type="entry name" value="Periplasmic binding protein-like II"/>
    <property type="match status" value="2"/>
</dbReference>
<evidence type="ECO:0000256" key="2">
    <source>
        <dbReference type="ARBA" id="ARBA00010742"/>
    </source>
</evidence>
<keyword evidence="3" id="KW-0732">Signal</keyword>
<dbReference type="SUPFAM" id="SSF53850">
    <property type="entry name" value="Periplasmic binding protein-like II"/>
    <property type="match status" value="1"/>
</dbReference>
<comment type="similarity">
    <text evidence="2">Belongs to the bacterial solute-binding protein SsuA/TauA family.</text>
</comment>
<comment type="subcellular location">
    <subcellularLocation>
        <location evidence="1">Periplasm</location>
    </subcellularLocation>
</comment>
<evidence type="ECO:0000256" key="1">
    <source>
        <dbReference type="ARBA" id="ARBA00004418"/>
    </source>
</evidence>
<dbReference type="Pfam" id="PF13379">
    <property type="entry name" value="NMT1_2"/>
    <property type="match status" value="1"/>
</dbReference>
<gene>
    <name evidence="4" type="ORF">MM59RIKEN_16350</name>
</gene>
<keyword evidence="5" id="KW-1185">Reference proteome</keyword>
<evidence type="ECO:0000256" key="3">
    <source>
        <dbReference type="ARBA" id="ARBA00022729"/>
    </source>
</evidence>
<evidence type="ECO:0008006" key="6">
    <source>
        <dbReference type="Google" id="ProtNLM"/>
    </source>
</evidence>
<dbReference type="GO" id="GO:0042597">
    <property type="term" value="C:periplasmic space"/>
    <property type="evidence" value="ECO:0007669"/>
    <property type="project" value="UniProtKB-SubCell"/>
</dbReference>
<reference evidence="4" key="1">
    <citation type="submission" date="2020-09" db="EMBL/GenBank/DDBJ databases">
        <title>New species isolated from human feces.</title>
        <authorList>
            <person name="Kitahara M."/>
            <person name="Shigeno Y."/>
            <person name="Shime M."/>
            <person name="Matsumoto Y."/>
            <person name="Nakamura S."/>
            <person name="Motooka D."/>
            <person name="Fukuoka S."/>
            <person name="Nishikawa H."/>
            <person name="Benno Y."/>
        </authorList>
    </citation>
    <scope>NUCLEOTIDE SEQUENCE</scope>
    <source>
        <strain evidence="4">MM59</strain>
    </source>
</reference>
<sequence>MKKRSILSRTLALMMVLTLTTGCGNKNEDGGGDAASEPLRVAVQSFYCSSMAQYIQDQGLAEQAGLDIEWIVFNGGAAINEAMGEWDVSVTGGAFVYALANYGCKLVAHQVNGTDGNYVCARNGDPLIDAETPEEMADLVRGKTLLTCIGTTGHYTLNLWLESIGLSPDECQIMNLEIANVYSSWVAGEGDYCVLTEPYCYYDMDEMNTTVVATLDSIGGELYEATVCTKDAYENRYDDVVKFVEILYQACDALAADEDLAVQTVVDWYTNCGKTLAPEEARTSIQGKPMITSEEAKQIALGEFAESYAAWYAEQELIDQTGLENVKNNIASDVFTDALANLSA</sequence>
<dbReference type="PANTHER" id="PTHR30024">
    <property type="entry name" value="ALIPHATIC SULFONATES-BINDING PROTEIN-RELATED"/>
    <property type="match status" value="1"/>
</dbReference>
<proteinExistence type="inferred from homology"/>
<protein>
    <recommendedName>
        <fullName evidence="6">ABC transporter substrate-binding protein</fullName>
    </recommendedName>
</protein>
<dbReference type="KEGG" id="pfaa:MM59RIKEN_16350"/>
<dbReference type="GO" id="GO:0042918">
    <property type="term" value="P:alkanesulfonate transmembrane transport"/>
    <property type="evidence" value="ECO:0007669"/>
    <property type="project" value="TreeGrafter"/>
</dbReference>
<dbReference type="EMBL" id="AP023420">
    <property type="protein sequence ID" value="BCK84316.1"/>
    <property type="molecule type" value="Genomic_DNA"/>
</dbReference>
<dbReference type="RefSeq" id="WP_187032719.1">
    <property type="nucleotide sequence ID" value="NZ_AP023420.1"/>
</dbReference>